<evidence type="ECO:0000259" key="2">
    <source>
        <dbReference type="Pfam" id="PF10390"/>
    </source>
</evidence>
<feature type="compositionally biased region" description="Basic and acidic residues" evidence="1">
    <location>
        <begin position="774"/>
        <end position="788"/>
    </location>
</feature>
<gene>
    <name evidence="3" type="primary">Q9C1E9</name>
</gene>
<feature type="compositionally biased region" description="Pro residues" evidence="1">
    <location>
        <begin position="629"/>
        <end position="644"/>
    </location>
</feature>
<feature type="compositionally biased region" description="Polar residues" evidence="1">
    <location>
        <begin position="1"/>
        <end position="11"/>
    </location>
</feature>
<reference evidence="3" key="1">
    <citation type="submission" date="2019-10" db="EMBL/GenBank/DDBJ databases">
        <authorList>
            <person name="Nor Muhammad N."/>
        </authorList>
    </citation>
    <scope>NUCLEOTIDE SEQUENCE</scope>
</reference>
<dbReference type="Pfam" id="PF10390">
    <property type="entry name" value="ELL"/>
    <property type="match status" value="1"/>
</dbReference>
<sequence>MPLPPNSTLILQGQPRPEDTTLSHLKPKKAMLIRMSQETFEALKDGENHSKVEFDFGKTPGLYIGNTFYPVMPTQEHSIHEMYIRVQQASKQNVPLKPYATVVGKFRVQRELGEKVQETVRDRTLEAEKQRTERKAIFLDAPPALPAHNSRPKAKKQAVSTSRTTIQAKSYVSKPSPLPSSNSRIAPPPPSSSSRTNAPLPSSSSRTSTASTPATSSADRDTRMRLIHCLALNPRSASAVFIMCLGKERTEDQEKEIAALLEQVAEHPLTAKKSEGSSLWQLKLEAWREVRPYEFAKYNAEERNSVARQARLNFKTMKIPETDPIWNYVNYRNTSSAAPGPSAPEKNGVVMTKSAKKTKTGETTRKRVSDIAIPSKDESGKGKVRDTDEGSAAGTPTSATRPGARRLPGSGFRVKPSATPPIMEPRANSPLPPPRKTVSSDAREGKRSALEASSSAKPVAPVAPSPAQESRSSSVAAAAAKIRKRDKEGPGLSSTSRSAESRREERDRDRERERERVRDRDSAADEKPRMKERASPVPPPPPALPSFKRKKRPEDGNDSEFSERERPLSASLSKKRKLDADTQASPARGRDLSLPKKPIIRESSPLAPPRPKIKKEPSPFSIAFSPPRSSLPPNPRSSLPPKPPVAEKQQSSSSTTSVKVSRTVENAPPPRTSGKSKRKSPIYTSSSEDESEASVPVSRTRNRAPLRDAPSEEPPVKRPRPTSAAHVSRFKPRTLPSDLPSLRKYYKLCYSRYMDLFGEAKKRRERIQRMLKRVDSTRERGEESARSDEDNDDLVPEVLAGFMDEMNAVSQEMKKVMKEWKKLGGKVEGGKPVLE</sequence>
<name>A0A5K1K2F9_9APHY</name>
<evidence type="ECO:0000313" key="3">
    <source>
        <dbReference type="EMBL" id="VWO99923.1"/>
    </source>
</evidence>
<feature type="region of interest" description="Disordered" evidence="1">
    <location>
        <begin position="1"/>
        <end position="21"/>
    </location>
</feature>
<organism evidence="3">
    <name type="scientific">Ganoderma boninense</name>
    <dbReference type="NCBI Taxonomy" id="34458"/>
    <lineage>
        <taxon>Eukaryota</taxon>
        <taxon>Fungi</taxon>
        <taxon>Dikarya</taxon>
        <taxon>Basidiomycota</taxon>
        <taxon>Agaricomycotina</taxon>
        <taxon>Agaricomycetes</taxon>
        <taxon>Polyporales</taxon>
        <taxon>Polyporaceae</taxon>
        <taxon>Ganoderma</taxon>
    </lineage>
</organism>
<feature type="domain" description="RNA polymerase II elongation factor ELL N-terminal" evidence="2">
    <location>
        <begin position="86"/>
        <end position="309"/>
    </location>
</feature>
<dbReference type="GO" id="GO:0008023">
    <property type="term" value="C:transcription elongation factor complex"/>
    <property type="evidence" value="ECO:0007669"/>
    <property type="project" value="InterPro"/>
</dbReference>
<dbReference type="InterPro" id="IPR019464">
    <property type="entry name" value="ELL_N"/>
</dbReference>
<feature type="compositionally biased region" description="Basic and acidic residues" evidence="1">
    <location>
        <begin position="705"/>
        <end position="716"/>
    </location>
</feature>
<feature type="compositionally biased region" description="Polar residues" evidence="1">
    <location>
        <begin position="158"/>
        <end position="170"/>
    </location>
</feature>
<proteinExistence type="predicted"/>
<dbReference type="InterPro" id="IPR036390">
    <property type="entry name" value="WH_DNA-bd_sf"/>
</dbReference>
<feature type="compositionally biased region" description="Basic and acidic residues" evidence="1">
    <location>
        <begin position="499"/>
        <end position="534"/>
    </location>
</feature>
<accession>A0A5K1K2F9</accession>
<feature type="compositionally biased region" description="Low complexity" evidence="1">
    <location>
        <begin position="648"/>
        <end position="661"/>
    </location>
</feature>
<dbReference type="EMBL" id="LR728012">
    <property type="protein sequence ID" value="VWO99923.1"/>
    <property type="molecule type" value="Genomic_DNA"/>
</dbReference>
<dbReference type="InterPro" id="IPR042065">
    <property type="entry name" value="E3_ELL-like"/>
</dbReference>
<feature type="region of interest" description="Disordered" evidence="1">
    <location>
        <begin position="774"/>
        <end position="794"/>
    </location>
</feature>
<dbReference type="SUPFAM" id="SSF46785">
    <property type="entry name" value="Winged helix' DNA-binding domain"/>
    <property type="match status" value="1"/>
</dbReference>
<feature type="compositionally biased region" description="Basic and acidic residues" evidence="1">
    <location>
        <begin position="122"/>
        <end position="137"/>
    </location>
</feature>
<dbReference type="GO" id="GO:0006368">
    <property type="term" value="P:transcription elongation by RNA polymerase II"/>
    <property type="evidence" value="ECO:0007669"/>
    <property type="project" value="InterPro"/>
</dbReference>
<feature type="region of interest" description="Disordered" evidence="1">
    <location>
        <begin position="122"/>
        <end position="220"/>
    </location>
</feature>
<dbReference type="Gene3D" id="1.10.10.2670">
    <property type="entry name" value="E3 ubiquitin-protein ligase"/>
    <property type="match status" value="1"/>
</dbReference>
<feature type="compositionally biased region" description="Low complexity" evidence="1">
    <location>
        <begin position="192"/>
        <end position="217"/>
    </location>
</feature>
<feature type="compositionally biased region" description="Low complexity" evidence="1">
    <location>
        <begin position="452"/>
        <end position="480"/>
    </location>
</feature>
<feature type="region of interest" description="Disordered" evidence="1">
    <location>
        <begin position="335"/>
        <end position="739"/>
    </location>
</feature>
<protein>
    <submittedName>
        <fullName evidence="3">Peroxisomal biogenesis factor 6 (ClaPEX6) (Peroxin-6)</fullName>
    </submittedName>
</protein>
<dbReference type="AlphaFoldDB" id="A0A5K1K2F9"/>
<feature type="compositionally biased region" description="Basic and acidic residues" evidence="1">
    <location>
        <begin position="359"/>
        <end position="388"/>
    </location>
</feature>
<evidence type="ECO:0000256" key="1">
    <source>
        <dbReference type="SAM" id="MobiDB-lite"/>
    </source>
</evidence>